<evidence type="ECO:0000313" key="2">
    <source>
        <dbReference type="Proteomes" id="UP001637618"/>
    </source>
</evidence>
<sequence length="667" mass="71584">MKIFAPSCAPLLDRHCSPDVNDVIGTGLATALRSATLPLVSDLVASRGYPQGSKTPLLEGVGDRKLDVSRYCNGVVELVVSPPAVSHLVLSGGGAKGIAFPGVVQALESKHALEGVQTIFGSSAGGISAALLASGMDAKGFDTLSDGIELPKLLNSDTPMVAWLQDASSSLGEVAGRLPDPVGRISQLLFTLLPRLQSGANPLEELVRNESRKAVLGHIAQSARETRCAETMAIADKLAAGGATTFGDLKVLSRHIPAIKELNITGTGMFDGRPQLVVFNADLTPDMDIAHAAHISGSLPILFSPPNEQGQPFQAATEKVAFQDGGLLLNTPARELFHRSFPDSRLSQTEQLIIDFESEAPPEPLVRAGFASSLTDRLTGVPCTAADELQRTRLKAYADQTVTLPLNSEKGDFRGALNGTLNFTMPAEVKNHLQELARRAVDTHLNERGAVREQHVFESLDDAVLAMDDTLLASALSKLESSGACNEVLRFRRDASRALHTLETAINRANATPPLAMTPELGRALRNLDALASRPEQVEWLGKKLNAADNRNFQQFLAFSAAQSTALSSVMTSALAEMKRRDIAVIADNFTREVIYPSLFRAGQSNGNIALLRRAEHNLARAATASQVNQVLDDIAEHYVARNRPWKQAQHSTTVEMARAWRLPVSP</sequence>
<evidence type="ECO:0000313" key="1">
    <source>
        <dbReference type="EMBL" id="MFO2476647.1"/>
    </source>
</evidence>
<reference evidence="1" key="1">
    <citation type="submission" date="2022-11" db="EMBL/GenBank/DDBJ databases">
        <title>Draft genome sequences of strains of Pseudomonas imrae sp. nov.</title>
        <authorList>
            <person name="Salva Serra F."/>
            <person name="Nimje P."/>
            <person name="Moore E.R.B."/>
            <person name="Marathe N.P."/>
        </authorList>
    </citation>
    <scope>NUCLEOTIDE SEQUENCE</scope>
    <source>
        <strain evidence="1">15FMM2</strain>
    </source>
</reference>
<protein>
    <submittedName>
        <fullName evidence="1">Patatin-like phospholipase family protein</fullName>
    </submittedName>
</protein>
<dbReference type="Proteomes" id="UP001637618">
    <property type="component" value="Unassembled WGS sequence"/>
</dbReference>
<name>A0ACC7PD79_9PSED</name>
<organism evidence="1 2">
    <name type="scientific">Pseudomonas imrae</name>
    <dbReference type="NCBI Taxonomy" id="2992837"/>
    <lineage>
        <taxon>Bacteria</taxon>
        <taxon>Pseudomonadati</taxon>
        <taxon>Pseudomonadota</taxon>
        <taxon>Gammaproteobacteria</taxon>
        <taxon>Pseudomonadales</taxon>
        <taxon>Pseudomonadaceae</taxon>
        <taxon>Pseudomonas</taxon>
    </lineage>
</organism>
<accession>A0ACC7PD79</accession>
<comment type="caution">
    <text evidence="1">The sequence shown here is derived from an EMBL/GenBank/DDBJ whole genome shotgun (WGS) entry which is preliminary data.</text>
</comment>
<dbReference type="EMBL" id="JAPEQY010000003">
    <property type="protein sequence ID" value="MFO2476647.1"/>
    <property type="molecule type" value="Genomic_DNA"/>
</dbReference>
<proteinExistence type="predicted"/>
<keyword evidence="2" id="KW-1185">Reference proteome</keyword>
<gene>
    <name evidence="1" type="ORF">OOJ96_04415</name>
</gene>